<dbReference type="Proteomes" id="UP000275076">
    <property type="component" value="Unassembled WGS sequence"/>
</dbReference>
<feature type="domain" description="DUF112" evidence="2">
    <location>
        <begin position="17"/>
        <end position="436"/>
    </location>
</feature>
<feature type="transmembrane region" description="Helical" evidence="1">
    <location>
        <begin position="388"/>
        <end position="405"/>
    </location>
</feature>
<dbReference type="PANTHER" id="PTHR35342:SF5">
    <property type="entry name" value="TRICARBOXYLIC TRANSPORT PROTEIN"/>
    <property type="match status" value="1"/>
</dbReference>
<dbReference type="InterPro" id="IPR002823">
    <property type="entry name" value="DUF112_TM"/>
</dbReference>
<feature type="transmembrane region" description="Helical" evidence="1">
    <location>
        <begin position="411"/>
        <end position="440"/>
    </location>
</feature>
<dbReference type="PANTHER" id="PTHR35342">
    <property type="entry name" value="TRICARBOXYLIC TRANSPORT PROTEIN"/>
    <property type="match status" value="1"/>
</dbReference>
<reference evidence="3 4" key="1">
    <citation type="submission" date="2018-10" db="EMBL/GenBank/DDBJ databases">
        <title>Draft genome sequence of Bacillus salarius IM0101, isolated from a hypersaline soil in Inner Mongolia, China.</title>
        <authorList>
            <person name="Yamprayoonswat W."/>
            <person name="Boonvisut S."/>
            <person name="Jumpathong W."/>
            <person name="Sittihan S."/>
            <person name="Ruangsuj P."/>
            <person name="Wanthongcharoen S."/>
            <person name="Thongpramul N."/>
            <person name="Pimmason S."/>
            <person name="Yu B."/>
            <person name="Yasawong M."/>
        </authorList>
    </citation>
    <scope>NUCLEOTIDE SEQUENCE [LARGE SCALE GENOMIC DNA]</scope>
    <source>
        <strain evidence="3 4">IM0101</strain>
    </source>
</reference>
<evidence type="ECO:0000313" key="3">
    <source>
        <dbReference type="EMBL" id="RSL32154.1"/>
    </source>
</evidence>
<keyword evidence="1" id="KW-1133">Transmembrane helix</keyword>
<comment type="caution">
    <text evidence="3">The sequence shown here is derived from an EMBL/GenBank/DDBJ whole genome shotgun (WGS) entry which is preliminary data.</text>
</comment>
<dbReference type="EMBL" id="RBVX01000017">
    <property type="protein sequence ID" value="RSL32154.1"/>
    <property type="molecule type" value="Genomic_DNA"/>
</dbReference>
<dbReference type="RefSeq" id="WP_125557270.1">
    <property type="nucleotide sequence ID" value="NZ_RBVX01000017.1"/>
</dbReference>
<keyword evidence="1" id="KW-0812">Transmembrane</keyword>
<feature type="transmembrane region" description="Helical" evidence="1">
    <location>
        <begin position="16"/>
        <end position="46"/>
    </location>
</feature>
<gene>
    <name evidence="3" type="ORF">D7Z54_17160</name>
</gene>
<dbReference type="Pfam" id="PF01970">
    <property type="entry name" value="TctA"/>
    <property type="match status" value="1"/>
</dbReference>
<feature type="transmembrane region" description="Helical" evidence="1">
    <location>
        <begin position="144"/>
        <end position="161"/>
    </location>
</feature>
<evidence type="ECO:0000256" key="1">
    <source>
        <dbReference type="SAM" id="Phobius"/>
    </source>
</evidence>
<dbReference type="OrthoDB" id="9781349at2"/>
<dbReference type="AlphaFoldDB" id="A0A428N125"/>
<accession>A0A428N125</accession>
<protein>
    <submittedName>
        <fullName evidence="3">C4-dicarboxylate ABC transporter permease</fullName>
    </submittedName>
</protein>
<evidence type="ECO:0000313" key="4">
    <source>
        <dbReference type="Proteomes" id="UP000275076"/>
    </source>
</evidence>
<feature type="transmembrane region" description="Helical" evidence="1">
    <location>
        <begin position="352"/>
        <end position="381"/>
    </location>
</feature>
<feature type="transmembrane region" description="Helical" evidence="1">
    <location>
        <begin position="316"/>
        <end position="340"/>
    </location>
</feature>
<feature type="transmembrane region" description="Helical" evidence="1">
    <location>
        <begin position="197"/>
        <end position="218"/>
    </location>
</feature>
<keyword evidence="4" id="KW-1185">Reference proteome</keyword>
<sequence>MDILQQLLIPFTDLNLLLLVAAGTLAGIFIGAIPGLSVTMAVALLLSLTYSWEMLPALALMLGVYYGGVFGGSRAAILVNMPGSPSSVATSFDGFPLSQKGEAGLALTLTTIYSFLGGIVGVAVLATAAPLVASFAIEFSQRDYFLLAMLGLLLIGSLSQGSMAKGIFAAGAGIILGLVGMDTIGGGSRFTFGSLQLMNGIDFITAILGLFGMSEILYQLKTLNEKGERTSLKKVAIPPLRFIFKFLPLSLRVSVMGVLIGALPGAGGEIASLIAYDHAKRTTKKPNRPFGEGAYEGVVAPEAGNNSAIGGALIPLLTLGIPGDAVTAIFIGALFIHGLQPGPMLMEQSGDLFWMMVGSSVLANIFLLIFGLLVVTVFIRVVKVPKQILLPIIAVITVIGAYALNNNMTDVYWMLGFGIAGFFMKVHNFSVAPLVLGMILGPLIDTSFRRAYMTANDPGVFIAGFVNSPISLVLSLAFIFTLFSQTKAYKIVKENMKYKLKKQ</sequence>
<name>A0A428N125_9BACI</name>
<feature type="transmembrane region" description="Helical" evidence="1">
    <location>
        <begin position="255"/>
        <end position="276"/>
    </location>
</feature>
<organism evidence="3 4">
    <name type="scientific">Salibacterium salarium</name>
    <dbReference type="NCBI Taxonomy" id="284579"/>
    <lineage>
        <taxon>Bacteria</taxon>
        <taxon>Bacillati</taxon>
        <taxon>Bacillota</taxon>
        <taxon>Bacilli</taxon>
        <taxon>Bacillales</taxon>
        <taxon>Bacillaceae</taxon>
    </lineage>
</organism>
<keyword evidence="1" id="KW-0472">Membrane</keyword>
<feature type="transmembrane region" description="Helical" evidence="1">
    <location>
        <begin position="58"/>
        <end position="77"/>
    </location>
</feature>
<feature type="transmembrane region" description="Helical" evidence="1">
    <location>
        <begin position="460"/>
        <end position="483"/>
    </location>
</feature>
<proteinExistence type="predicted"/>
<evidence type="ECO:0000259" key="2">
    <source>
        <dbReference type="Pfam" id="PF01970"/>
    </source>
</evidence>
<feature type="transmembrane region" description="Helical" evidence="1">
    <location>
        <begin position="167"/>
        <end position="185"/>
    </location>
</feature>
<feature type="transmembrane region" description="Helical" evidence="1">
    <location>
        <begin position="112"/>
        <end position="137"/>
    </location>
</feature>